<reference evidence="8" key="2">
    <citation type="submission" date="2020-09" db="EMBL/GenBank/DDBJ databases">
        <authorList>
            <person name="Sun Q."/>
            <person name="Zhou Y."/>
        </authorList>
    </citation>
    <scope>NUCLEOTIDE SEQUENCE</scope>
    <source>
        <strain evidence="8">CGMCC 1.15758</strain>
    </source>
</reference>
<dbReference type="RefSeq" id="WP_117001348.1">
    <property type="nucleotide sequence ID" value="NZ_BMJS01000001.1"/>
</dbReference>
<dbReference type="GO" id="GO:0005840">
    <property type="term" value="C:ribosome"/>
    <property type="evidence" value="ECO:0007669"/>
    <property type="project" value="InterPro"/>
</dbReference>
<evidence type="ECO:0000313" key="9">
    <source>
        <dbReference type="Proteomes" id="UP000636949"/>
    </source>
</evidence>
<feature type="domain" description="RimM N-terminal" evidence="6">
    <location>
        <begin position="14"/>
        <end position="97"/>
    </location>
</feature>
<dbReference type="EMBL" id="BMJS01000001">
    <property type="protein sequence ID" value="GGF86943.1"/>
    <property type="molecule type" value="Genomic_DNA"/>
</dbReference>
<dbReference type="InterPro" id="IPR011961">
    <property type="entry name" value="RimM"/>
</dbReference>
<proteinExistence type="inferred from homology"/>
<name>A0A8J2Z193_9GAMM</name>
<comment type="function">
    <text evidence="5">An accessory protein needed during the final step in the assembly of 30S ribosomal subunit, possibly for assembly of the head region. Essential for efficient processing of 16S rRNA. May be needed both before and after RbfA during the maturation of 16S rRNA. It has affinity for free ribosomal 30S subunits but not for 70S ribosomes.</text>
</comment>
<evidence type="ECO:0000256" key="3">
    <source>
        <dbReference type="ARBA" id="ARBA00022552"/>
    </source>
</evidence>
<dbReference type="Proteomes" id="UP000636949">
    <property type="component" value="Unassembled WGS sequence"/>
</dbReference>
<dbReference type="GO" id="GO:0006364">
    <property type="term" value="P:rRNA processing"/>
    <property type="evidence" value="ECO:0007669"/>
    <property type="project" value="UniProtKB-UniRule"/>
</dbReference>
<protein>
    <recommendedName>
        <fullName evidence="5">Ribosome maturation factor RimM</fullName>
    </recommendedName>
</protein>
<keyword evidence="3 5" id="KW-0698">rRNA processing</keyword>
<keyword evidence="9" id="KW-1185">Reference proteome</keyword>
<dbReference type="InterPro" id="IPR056792">
    <property type="entry name" value="PRC_RimM"/>
</dbReference>
<dbReference type="Pfam" id="PF24986">
    <property type="entry name" value="PRC_RimM"/>
    <property type="match status" value="1"/>
</dbReference>
<evidence type="ECO:0000256" key="5">
    <source>
        <dbReference type="HAMAP-Rule" id="MF_00014"/>
    </source>
</evidence>
<dbReference type="Gene3D" id="2.40.30.60">
    <property type="entry name" value="RimM"/>
    <property type="match status" value="1"/>
</dbReference>
<keyword evidence="4 5" id="KW-0143">Chaperone</keyword>
<dbReference type="GO" id="GO:0043022">
    <property type="term" value="F:ribosome binding"/>
    <property type="evidence" value="ECO:0007669"/>
    <property type="project" value="InterPro"/>
</dbReference>
<evidence type="ECO:0000259" key="6">
    <source>
        <dbReference type="Pfam" id="PF01782"/>
    </source>
</evidence>
<dbReference type="InterPro" id="IPR036976">
    <property type="entry name" value="RimM_N_sf"/>
</dbReference>
<dbReference type="Gene3D" id="2.30.30.240">
    <property type="entry name" value="PRC-barrel domain"/>
    <property type="match status" value="1"/>
</dbReference>
<accession>A0A8J2Z193</accession>
<dbReference type="Pfam" id="PF01782">
    <property type="entry name" value="RimM"/>
    <property type="match status" value="1"/>
</dbReference>
<keyword evidence="1 5" id="KW-0963">Cytoplasm</keyword>
<dbReference type="GO" id="GO:0005737">
    <property type="term" value="C:cytoplasm"/>
    <property type="evidence" value="ECO:0007669"/>
    <property type="project" value="UniProtKB-SubCell"/>
</dbReference>
<comment type="caution">
    <text evidence="8">The sequence shown here is derived from an EMBL/GenBank/DDBJ whole genome shotgun (WGS) entry which is preliminary data.</text>
</comment>
<organism evidence="8 9">
    <name type="scientific">Cysteiniphilum litorale</name>
    <dbReference type="NCBI Taxonomy" id="2056700"/>
    <lineage>
        <taxon>Bacteria</taxon>
        <taxon>Pseudomonadati</taxon>
        <taxon>Pseudomonadota</taxon>
        <taxon>Gammaproteobacteria</taxon>
        <taxon>Thiotrichales</taxon>
        <taxon>Fastidiosibacteraceae</taxon>
        <taxon>Cysteiniphilum</taxon>
    </lineage>
</organism>
<dbReference type="InterPro" id="IPR011033">
    <property type="entry name" value="PRC_barrel-like_sf"/>
</dbReference>
<evidence type="ECO:0000313" key="8">
    <source>
        <dbReference type="EMBL" id="GGF86943.1"/>
    </source>
</evidence>
<keyword evidence="2 5" id="KW-0690">Ribosome biogenesis</keyword>
<dbReference type="SUPFAM" id="SSF50346">
    <property type="entry name" value="PRC-barrel domain"/>
    <property type="match status" value="1"/>
</dbReference>
<evidence type="ECO:0000256" key="1">
    <source>
        <dbReference type="ARBA" id="ARBA00022490"/>
    </source>
</evidence>
<dbReference type="PANTHER" id="PTHR33692:SF1">
    <property type="entry name" value="RIBOSOME MATURATION FACTOR RIMM"/>
    <property type="match status" value="1"/>
</dbReference>
<dbReference type="HAMAP" id="MF_00014">
    <property type="entry name" value="Ribosome_mat_RimM"/>
    <property type="match status" value="1"/>
</dbReference>
<evidence type="ECO:0000259" key="7">
    <source>
        <dbReference type="Pfam" id="PF24986"/>
    </source>
</evidence>
<dbReference type="PANTHER" id="PTHR33692">
    <property type="entry name" value="RIBOSOME MATURATION FACTOR RIMM"/>
    <property type="match status" value="1"/>
</dbReference>
<comment type="subunit">
    <text evidence="5">Binds ribosomal protein uS19.</text>
</comment>
<evidence type="ECO:0000256" key="2">
    <source>
        <dbReference type="ARBA" id="ARBA00022517"/>
    </source>
</evidence>
<dbReference type="SUPFAM" id="SSF50447">
    <property type="entry name" value="Translation proteins"/>
    <property type="match status" value="1"/>
</dbReference>
<evidence type="ECO:0000256" key="4">
    <source>
        <dbReference type="ARBA" id="ARBA00023186"/>
    </source>
</evidence>
<comment type="similarity">
    <text evidence="5">Belongs to the RimM family.</text>
</comment>
<gene>
    <name evidence="5 8" type="primary">rimM</name>
    <name evidence="8" type="ORF">GCM10010995_00330</name>
</gene>
<sequence length="176" mass="20019">MSQQDNVQNDEMIVIAKVGATYRLKGELKLYVLSDSIETALSYGQWYIKKASDRTWSVLTGESVSRVGDKLVIQFADADVKEIAAKYTNALLAVPRSVLKETAEDEYYWVDLIGMQVVNKEGQSFGKVDDILDTGANEVLCCKYKDQSYLIPFVNDYVIEVNKDQKLITVDWQYDY</sequence>
<feature type="domain" description="Ribosome maturation factor RimM PRC barrel" evidence="7">
    <location>
        <begin position="109"/>
        <end position="174"/>
    </location>
</feature>
<reference evidence="8" key="1">
    <citation type="journal article" date="2014" name="Int. J. Syst. Evol. Microbiol.">
        <title>Complete genome sequence of Corynebacterium casei LMG S-19264T (=DSM 44701T), isolated from a smear-ripened cheese.</title>
        <authorList>
            <consortium name="US DOE Joint Genome Institute (JGI-PGF)"/>
            <person name="Walter F."/>
            <person name="Albersmeier A."/>
            <person name="Kalinowski J."/>
            <person name="Ruckert C."/>
        </authorList>
    </citation>
    <scope>NUCLEOTIDE SEQUENCE</scope>
    <source>
        <strain evidence="8">CGMCC 1.15758</strain>
    </source>
</reference>
<dbReference type="InterPro" id="IPR009000">
    <property type="entry name" value="Transl_B-barrel_sf"/>
</dbReference>
<dbReference type="OrthoDB" id="9783509at2"/>
<dbReference type="NCBIfam" id="TIGR02273">
    <property type="entry name" value="16S_RimM"/>
    <property type="match status" value="1"/>
</dbReference>
<dbReference type="InterPro" id="IPR002676">
    <property type="entry name" value="RimM_N"/>
</dbReference>
<comment type="subcellular location">
    <subcellularLocation>
        <location evidence="5">Cytoplasm</location>
    </subcellularLocation>
</comment>
<comment type="domain">
    <text evidence="5">The PRC barrel domain binds ribosomal protein uS19.</text>
</comment>
<dbReference type="AlphaFoldDB" id="A0A8J2Z193"/>
<dbReference type="GO" id="GO:0042274">
    <property type="term" value="P:ribosomal small subunit biogenesis"/>
    <property type="evidence" value="ECO:0007669"/>
    <property type="project" value="UniProtKB-UniRule"/>
</dbReference>